<organism evidence="3">
    <name type="scientific">Bradyrhizobium septentrionale</name>
    <dbReference type="NCBI Taxonomy" id="1404411"/>
    <lineage>
        <taxon>Bacteria</taxon>
        <taxon>Pseudomonadati</taxon>
        <taxon>Pseudomonadota</taxon>
        <taxon>Alphaproteobacteria</taxon>
        <taxon>Hyphomicrobiales</taxon>
        <taxon>Nitrobacteraceae</taxon>
        <taxon>Bradyrhizobium</taxon>
    </lineage>
</organism>
<evidence type="ECO:0000259" key="2">
    <source>
        <dbReference type="Pfam" id="PF00561"/>
    </source>
</evidence>
<comment type="caution">
    <text evidence="3">The sequence shown here is derived from an EMBL/GenBank/DDBJ whole genome shotgun (WGS) entry which is preliminary data.</text>
</comment>
<name>A0A974A2S9_9BRAD</name>
<dbReference type="AlphaFoldDB" id="A0A974A2S9"/>
<dbReference type="SUPFAM" id="SSF53474">
    <property type="entry name" value="alpha/beta-Hydrolases"/>
    <property type="match status" value="1"/>
</dbReference>
<dbReference type="Gene3D" id="3.40.50.1820">
    <property type="entry name" value="alpha/beta hydrolase"/>
    <property type="match status" value="1"/>
</dbReference>
<dbReference type="RefSeq" id="WP_166215147.1">
    <property type="nucleotide sequence ID" value="NZ_CP088285.1"/>
</dbReference>
<evidence type="ECO:0000256" key="1">
    <source>
        <dbReference type="ARBA" id="ARBA00022801"/>
    </source>
</evidence>
<keyword evidence="1 3" id="KW-0378">Hydrolase</keyword>
<dbReference type="EMBL" id="JAAOLE020000001">
    <property type="protein sequence ID" value="NVI47681.1"/>
    <property type="molecule type" value="Genomic_DNA"/>
</dbReference>
<dbReference type="Pfam" id="PF00561">
    <property type="entry name" value="Abhydrolase_1"/>
    <property type="match status" value="1"/>
</dbReference>
<gene>
    <name evidence="3" type="ORF">HAP48_032960</name>
</gene>
<protein>
    <submittedName>
        <fullName evidence="3">Alpha/beta hydrolase</fullName>
    </submittedName>
</protein>
<dbReference type="InterPro" id="IPR029058">
    <property type="entry name" value="AB_hydrolase_fold"/>
</dbReference>
<reference evidence="3" key="1">
    <citation type="submission" date="2020-06" db="EMBL/GenBank/DDBJ databases">
        <title>Whole Genome Sequence of Bradyrhizobium sp. Strain 1S1.</title>
        <authorList>
            <person name="Bromfield E.S.P."/>
            <person name="Cloutier S."/>
        </authorList>
    </citation>
    <scope>NUCLEOTIDE SEQUENCE [LARGE SCALE GENOMIC DNA]</scope>
    <source>
        <strain evidence="3">1S1</strain>
    </source>
</reference>
<dbReference type="InterPro" id="IPR000073">
    <property type="entry name" value="AB_hydrolase_1"/>
</dbReference>
<feature type="domain" description="AB hydrolase-1" evidence="2">
    <location>
        <begin position="32"/>
        <end position="312"/>
    </location>
</feature>
<accession>A0A974A2S9</accession>
<evidence type="ECO:0000313" key="3">
    <source>
        <dbReference type="EMBL" id="NVI47681.1"/>
    </source>
</evidence>
<dbReference type="GO" id="GO:0016787">
    <property type="term" value="F:hydrolase activity"/>
    <property type="evidence" value="ECO:0007669"/>
    <property type="project" value="UniProtKB-KW"/>
</dbReference>
<dbReference type="InterPro" id="IPR000639">
    <property type="entry name" value="Epox_hydrolase-like"/>
</dbReference>
<dbReference type="PANTHER" id="PTHR43329">
    <property type="entry name" value="EPOXIDE HYDROLASE"/>
    <property type="match status" value="1"/>
</dbReference>
<proteinExistence type="predicted"/>
<sequence>MPPAITPDITPDLQTIETNGIRLRVALAGAGPLVVLIHGFPEGWYSWRHQIPALAAAGYRVAAPDVRGYGGSDKPHAIEAYALKTIAADIDGLIAALGADRAVVVGHDWGAPIAYGTASFHRERVRAVAGLSAPALGRGPMPSVQLFRNIYKDRFFHQLYFQEPGVAEAELEGDVPTSLRKLYYWSSGEGQKAGAKIENPAARGLLDRLVDPDPLPAWLSAADLDYFASQFQNSGFRGPLNRYRNSERDFEDMAVFDGRQITQPTAFMAGSLEPILRMIPGVDMVDLMRQRCADLRLVRIMEDAGHWLQQERPAEVNAALLEFLRGLPAA</sequence>
<dbReference type="PRINTS" id="PR00412">
    <property type="entry name" value="EPOXHYDRLASE"/>
</dbReference>